<proteinExistence type="predicted"/>
<gene>
    <name evidence="1" type="ORF">RPERSI_LOCUS7842</name>
</gene>
<protein>
    <submittedName>
        <fullName evidence="1">8310_t:CDS:1</fullName>
    </submittedName>
</protein>
<evidence type="ECO:0000313" key="1">
    <source>
        <dbReference type="EMBL" id="CAG8650227.1"/>
    </source>
</evidence>
<reference evidence="1" key="1">
    <citation type="submission" date="2021-06" db="EMBL/GenBank/DDBJ databases">
        <authorList>
            <person name="Kallberg Y."/>
            <person name="Tangrot J."/>
            <person name="Rosling A."/>
        </authorList>
    </citation>
    <scope>NUCLEOTIDE SEQUENCE</scope>
    <source>
        <strain evidence="1">MA461A</strain>
    </source>
</reference>
<comment type="caution">
    <text evidence="1">The sequence shown here is derived from an EMBL/GenBank/DDBJ whole genome shotgun (WGS) entry which is preliminary data.</text>
</comment>
<accession>A0ACA9NEF9</accession>
<feature type="non-terminal residue" evidence="1">
    <location>
        <position position="1"/>
    </location>
</feature>
<dbReference type="Proteomes" id="UP000789920">
    <property type="component" value="Unassembled WGS sequence"/>
</dbReference>
<sequence>SNSNTFSRDNSPSADDSETKSNQEIVQRLNNLKNLVKNLQKLADIAISKIKRIDWNQIQKAAGLKPEAIQVNPHHEIKCDMFQ</sequence>
<dbReference type="EMBL" id="CAJVQC010013665">
    <property type="protein sequence ID" value="CAG8650227.1"/>
    <property type="molecule type" value="Genomic_DNA"/>
</dbReference>
<organism evidence="1 2">
    <name type="scientific">Racocetra persica</name>
    <dbReference type="NCBI Taxonomy" id="160502"/>
    <lineage>
        <taxon>Eukaryota</taxon>
        <taxon>Fungi</taxon>
        <taxon>Fungi incertae sedis</taxon>
        <taxon>Mucoromycota</taxon>
        <taxon>Glomeromycotina</taxon>
        <taxon>Glomeromycetes</taxon>
        <taxon>Diversisporales</taxon>
        <taxon>Gigasporaceae</taxon>
        <taxon>Racocetra</taxon>
    </lineage>
</organism>
<name>A0ACA9NEF9_9GLOM</name>
<evidence type="ECO:0000313" key="2">
    <source>
        <dbReference type="Proteomes" id="UP000789920"/>
    </source>
</evidence>
<keyword evidence="2" id="KW-1185">Reference proteome</keyword>